<dbReference type="InterPro" id="IPR036365">
    <property type="entry name" value="PGBD-like_sf"/>
</dbReference>
<feature type="domain" description="L,D-TPase catalytic" evidence="9">
    <location>
        <begin position="210"/>
        <end position="342"/>
    </location>
</feature>
<comment type="pathway">
    <text evidence="1 7">Cell wall biogenesis; peptidoglycan biosynthesis.</text>
</comment>
<evidence type="ECO:0000256" key="8">
    <source>
        <dbReference type="SAM" id="SignalP"/>
    </source>
</evidence>
<reference evidence="11 12" key="2">
    <citation type="submission" date="2018-08" db="EMBL/GenBank/DDBJ databases">
        <title>The draft genome of Acinetobacter sichuanensis strain WCHAc060041.</title>
        <authorList>
            <person name="Qin J."/>
            <person name="Feng Y."/>
            <person name="Zong Z."/>
        </authorList>
    </citation>
    <scope>NUCLEOTIDE SEQUENCE [LARGE SCALE GENOMIC DNA]</scope>
    <source>
        <strain evidence="11 12">WCHAc060041</strain>
    </source>
</reference>
<evidence type="ECO:0000259" key="9">
    <source>
        <dbReference type="PROSITE" id="PS52029"/>
    </source>
</evidence>
<feature type="active site" description="Proton donor/acceptor" evidence="7">
    <location>
        <position position="302"/>
    </location>
</feature>
<feature type="signal peptide" evidence="8">
    <location>
        <begin position="1"/>
        <end position="23"/>
    </location>
</feature>
<dbReference type="PANTHER" id="PTHR30582:SF30">
    <property type="entry name" value="BLR4375 PROTEIN"/>
    <property type="match status" value="1"/>
</dbReference>
<keyword evidence="3" id="KW-0808">Transferase</keyword>
<organism evidence="11 12">
    <name type="scientific">Acinetobacter sichuanensis</name>
    <dbReference type="NCBI Taxonomy" id="2136183"/>
    <lineage>
        <taxon>Bacteria</taxon>
        <taxon>Pseudomonadati</taxon>
        <taxon>Pseudomonadota</taxon>
        <taxon>Gammaproteobacteria</taxon>
        <taxon>Moraxellales</taxon>
        <taxon>Moraxellaceae</taxon>
        <taxon>Acinetobacter</taxon>
    </lineage>
</organism>
<evidence type="ECO:0000256" key="5">
    <source>
        <dbReference type="ARBA" id="ARBA00022984"/>
    </source>
</evidence>
<accession>A0A371YVB0</accession>
<dbReference type="CDD" id="cd16913">
    <property type="entry name" value="YkuD_like"/>
    <property type="match status" value="1"/>
</dbReference>
<keyword evidence="8" id="KW-0732">Signal</keyword>
<sequence length="343" mass="37464">MRKSVPFIMLFACVTIFNTSIYATTSKAANDDKKIAQVASAPSVSWDKESINKAVWSAQLARGQYPAYARAQVMLNNLHASPGPIDAKSGKNFLKAISAYQQMNGLEITGVLNQSTWNSLVAQQTQPAFTEYTITAQDLKGPYAKSIPRNYALQAKMKGLYYTRITEMLGEKFHIDEEFLKQINPKVNFNKAGQKIIVPNVRNDLSADITLIVAHKGARQLYLFNHLNQLVGSFPATIGGADTPSPKGTHKVVKVAANPYYGYSPKNFVQGGNKKPLTLPPGPNGPVGNMWIALSKPSFGIHGTPNPSLISKTASHGCIRLTNWDANDLGRKVQEGAVVKFLE</sequence>
<name>A0A371YVB0_9GAMM</name>
<keyword evidence="4 7" id="KW-0133">Cell shape</keyword>
<comment type="caution">
    <text evidence="11">The sequence shown here is derived from an EMBL/GenBank/DDBJ whole genome shotgun (WGS) entry which is preliminary data.</text>
</comment>
<dbReference type="SUPFAM" id="SSF47090">
    <property type="entry name" value="PGBD-like"/>
    <property type="match status" value="1"/>
</dbReference>
<comment type="similarity">
    <text evidence="2">Belongs to the YkuD family.</text>
</comment>
<keyword evidence="13" id="KW-1185">Reference proteome</keyword>
<dbReference type="Proteomes" id="UP001595455">
    <property type="component" value="Unassembled WGS sequence"/>
</dbReference>
<gene>
    <name evidence="10" type="ORF">ACFODO_15660</name>
    <name evidence="11" type="ORF">C9E89_000415</name>
</gene>
<protein>
    <submittedName>
        <fullName evidence="10 11">L,D-transpeptidase</fullName>
    </submittedName>
</protein>
<dbReference type="Proteomes" id="UP000240957">
    <property type="component" value="Unassembled WGS sequence"/>
</dbReference>
<reference evidence="10" key="4">
    <citation type="submission" date="2024-09" db="EMBL/GenBank/DDBJ databases">
        <authorList>
            <person name="Sun Q."/>
            <person name="Mori K."/>
        </authorList>
    </citation>
    <scope>NUCLEOTIDE SEQUENCE</scope>
    <source>
        <strain evidence="10">KCTC 62575</strain>
    </source>
</reference>
<dbReference type="RefSeq" id="WP_107006467.1">
    <property type="nucleotide sequence ID" value="NZ_JBHRSF010000071.1"/>
</dbReference>
<dbReference type="GO" id="GO:0005576">
    <property type="term" value="C:extracellular region"/>
    <property type="evidence" value="ECO:0007669"/>
    <property type="project" value="TreeGrafter"/>
</dbReference>
<feature type="chain" id="PRO_5016663895" evidence="8">
    <location>
        <begin position="24"/>
        <end position="343"/>
    </location>
</feature>
<dbReference type="GO" id="GO:0018104">
    <property type="term" value="P:peptidoglycan-protein cross-linking"/>
    <property type="evidence" value="ECO:0007669"/>
    <property type="project" value="TreeGrafter"/>
</dbReference>
<dbReference type="EMBL" id="PYIX02000001">
    <property type="protein sequence ID" value="RFC85421.1"/>
    <property type="molecule type" value="Genomic_DNA"/>
</dbReference>
<evidence type="ECO:0000256" key="2">
    <source>
        <dbReference type="ARBA" id="ARBA00005992"/>
    </source>
</evidence>
<reference evidence="13" key="3">
    <citation type="journal article" date="2019" name="Int. J. Syst. Evol. Microbiol.">
        <title>The Global Catalogue of Microorganisms (GCM) 10K type strain sequencing project: providing services to taxonomists for standard genome sequencing and annotation.</title>
        <authorList>
            <consortium name="The Broad Institute Genomics Platform"/>
            <consortium name="The Broad Institute Genome Sequencing Center for Infectious Disease"/>
            <person name="Wu L."/>
            <person name="Ma J."/>
        </authorList>
    </citation>
    <scope>NUCLEOTIDE SEQUENCE [LARGE SCALE GENOMIC DNA]</scope>
    <source>
        <strain evidence="13">KCTC 62575</strain>
    </source>
</reference>
<dbReference type="Pfam" id="PF03734">
    <property type="entry name" value="YkuD"/>
    <property type="match status" value="1"/>
</dbReference>
<dbReference type="Pfam" id="PF01471">
    <property type="entry name" value="PG_binding_1"/>
    <property type="match status" value="1"/>
</dbReference>
<evidence type="ECO:0000313" key="11">
    <source>
        <dbReference type="EMBL" id="RFC85421.1"/>
    </source>
</evidence>
<dbReference type="InterPro" id="IPR050979">
    <property type="entry name" value="LD-transpeptidase"/>
</dbReference>
<dbReference type="SUPFAM" id="SSF141523">
    <property type="entry name" value="L,D-transpeptidase catalytic domain-like"/>
    <property type="match status" value="1"/>
</dbReference>
<dbReference type="EMBL" id="JBHRSF010000071">
    <property type="protein sequence ID" value="MFC2996673.1"/>
    <property type="molecule type" value="Genomic_DNA"/>
</dbReference>
<evidence type="ECO:0000313" key="10">
    <source>
        <dbReference type="EMBL" id="MFC2996673.1"/>
    </source>
</evidence>
<keyword evidence="6 7" id="KW-0961">Cell wall biogenesis/degradation</keyword>
<dbReference type="InterPro" id="IPR002477">
    <property type="entry name" value="Peptidoglycan-bd-like"/>
</dbReference>
<dbReference type="InterPro" id="IPR038063">
    <property type="entry name" value="Transpep_catalytic_dom"/>
</dbReference>
<dbReference type="Gene3D" id="2.40.440.10">
    <property type="entry name" value="L,D-transpeptidase catalytic domain-like"/>
    <property type="match status" value="1"/>
</dbReference>
<dbReference type="UniPathway" id="UPA00219"/>
<dbReference type="GO" id="GO:0008360">
    <property type="term" value="P:regulation of cell shape"/>
    <property type="evidence" value="ECO:0007669"/>
    <property type="project" value="UniProtKB-UniRule"/>
</dbReference>
<evidence type="ECO:0000313" key="12">
    <source>
        <dbReference type="Proteomes" id="UP000240957"/>
    </source>
</evidence>
<dbReference type="InterPro" id="IPR036366">
    <property type="entry name" value="PGBDSf"/>
</dbReference>
<dbReference type="GO" id="GO:0016740">
    <property type="term" value="F:transferase activity"/>
    <property type="evidence" value="ECO:0007669"/>
    <property type="project" value="UniProtKB-KW"/>
</dbReference>
<dbReference type="PANTHER" id="PTHR30582">
    <property type="entry name" value="L,D-TRANSPEPTIDASE"/>
    <property type="match status" value="1"/>
</dbReference>
<dbReference type="InterPro" id="IPR005490">
    <property type="entry name" value="LD_TPept_cat_dom"/>
</dbReference>
<evidence type="ECO:0000256" key="7">
    <source>
        <dbReference type="PROSITE-ProRule" id="PRU01373"/>
    </source>
</evidence>
<evidence type="ECO:0000313" key="13">
    <source>
        <dbReference type="Proteomes" id="UP001595455"/>
    </source>
</evidence>
<feature type="active site" description="Nucleophile" evidence="7">
    <location>
        <position position="318"/>
    </location>
</feature>
<dbReference type="OrthoDB" id="9787225at2"/>
<proteinExistence type="inferred from homology"/>
<reference evidence="10" key="1">
    <citation type="journal article" date="2014" name="Int. J. Syst. Evol. Microbiol.">
        <title>Complete genome of a new Firmicutes species belonging to the dominant human colonic microbiota ('Ruminococcus bicirculans') reveals two chromosomes and a selective capacity to utilize plant glucans.</title>
        <authorList>
            <consortium name="NISC Comparative Sequencing Program"/>
            <person name="Wegmann U."/>
            <person name="Louis P."/>
            <person name="Goesmann A."/>
            <person name="Henrissat B."/>
            <person name="Duncan S.H."/>
            <person name="Flint H.J."/>
        </authorList>
    </citation>
    <scope>NUCLEOTIDE SEQUENCE</scope>
    <source>
        <strain evidence="10">KCTC 62575</strain>
    </source>
</reference>
<evidence type="ECO:0000256" key="3">
    <source>
        <dbReference type="ARBA" id="ARBA00022679"/>
    </source>
</evidence>
<keyword evidence="5 7" id="KW-0573">Peptidoglycan synthesis</keyword>
<evidence type="ECO:0000256" key="6">
    <source>
        <dbReference type="ARBA" id="ARBA00023316"/>
    </source>
</evidence>
<dbReference type="AlphaFoldDB" id="A0A371YVB0"/>
<evidence type="ECO:0000256" key="4">
    <source>
        <dbReference type="ARBA" id="ARBA00022960"/>
    </source>
</evidence>
<dbReference type="GO" id="GO:0071972">
    <property type="term" value="F:peptidoglycan L,D-transpeptidase activity"/>
    <property type="evidence" value="ECO:0007669"/>
    <property type="project" value="TreeGrafter"/>
</dbReference>
<dbReference type="PROSITE" id="PS52029">
    <property type="entry name" value="LD_TPASE"/>
    <property type="match status" value="1"/>
</dbReference>
<evidence type="ECO:0000256" key="1">
    <source>
        <dbReference type="ARBA" id="ARBA00004752"/>
    </source>
</evidence>
<dbReference type="GO" id="GO:0071555">
    <property type="term" value="P:cell wall organization"/>
    <property type="evidence" value="ECO:0007669"/>
    <property type="project" value="UniProtKB-UniRule"/>
</dbReference>
<dbReference type="Gene3D" id="1.10.101.10">
    <property type="entry name" value="PGBD-like superfamily/PGBD"/>
    <property type="match status" value="1"/>
</dbReference>